<dbReference type="EC" id="2.3.1.-" evidence="2"/>
<keyword evidence="3" id="KW-1185">Reference proteome</keyword>
<keyword evidence="2" id="KW-0012">Acyltransferase</keyword>
<evidence type="ECO:0000259" key="1">
    <source>
        <dbReference type="PROSITE" id="PS51186"/>
    </source>
</evidence>
<accession>A0A7M4DPZ9</accession>
<reference evidence="2 3" key="1">
    <citation type="submission" date="2019-11" db="EMBL/GenBank/DDBJ databases">
        <authorList>
            <person name="Criscuolo A."/>
        </authorList>
    </citation>
    <scope>NUCLEOTIDE SEQUENCE [LARGE SCALE GENOMIC DNA]</scope>
    <source>
        <strain evidence="2">CIP111667</strain>
    </source>
</reference>
<proteinExistence type="predicted"/>
<protein>
    <submittedName>
        <fullName evidence="2">Putative N-acetyltransferase YjcF</fullName>
        <ecNumber evidence="2">2.3.1.-</ecNumber>
    </submittedName>
</protein>
<name>A0A7M4DPZ9_9MICO</name>
<dbReference type="SUPFAM" id="SSF55729">
    <property type="entry name" value="Acyl-CoA N-acyltransferases (Nat)"/>
    <property type="match status" value="1"/>
</dbReference>
<dbReference type="EMBL" id="CACRYJ010000060">
    <property type="protein sequence ID" value="VZO39543.1"/>
    <property type="molecule type" value="Genomic_DNA"/>
</dbReference>
<feature type="domain" description="N-acetyltransferase" evidence="1">
    <location>
        <begin position="4"/>
        <end position="160"/>
    </location>
</feature>
<dbReference type="InterPro" id="IPR016181">
    <property type="entry name" value="Acyl_CoA_acyltransferase"/>
</dbReference>
<dbReference type="Proteomes" id="UP000419743">
    <property type="component" value="Unassembled WGS sequence"/>
</dbReference>
<evidence type="ECO:0000313" key="3">
    <source>
        <dbReference type="Proteomes" id="UP000419743"/>
    </source>
</evidence>
<keyword evidence="2" id="KW-0808">Transferase</keyword>
<sequence length="166" mass="17852">MLRVDVARSTGTAYAAGLARVHAIRFEVFVGEQGVREDEELDDLDARPGTAHVLVTDDPEDVTGAADLGTARLLADPAHPGVVHATRVAVRGSARRRGVGRVLMAALEEIALAEHAAGEPASVRVELSAQETAMPFYRSLGYEIGVDRYLDARIWHRDAVKVLTTS</sequence>
<dbReference type="PROSITE" id="PS51186">
    <property type="entry name" value="GNAT"/>
    <property type="match status" value="1"/>
</dbReference>
<dbReference type="Pfam" id="PF13508">
    <property type="entry name" value="Acetyltransf_7"/>
    <property type="match status" value="1"/>
</dbReference>
<dbReference type="Gene3D" id="3.40.630.30">
    <property type="match status" value="1"/>
</dbReference>
<comment type="caution">
    <text evidence="2">The sequence shown here is derived from an EMBL/GenBank/DDBJ whole genome shotgun (WGS) entry which is preliminary data.</text>
</comment>
<dbReference type="GO" id="GO:0016747">
    <property type="term" value="F:acyltransferase activity, transferring groups other than amino-acyl groups"/>
    <property type="evidence" value="ECO:0007669"/>
    <property type="project" value="InterPro"/>
</dbReference>
<dbReference type="InterPro" id="IPR000182">
    <property type="entry name" value="GNAT_dom"/>
</dbReference>
<dbReference type="AlphaFoldDB" id="A0A7M4DPZ9"/>
<organism evidence="2 3">
    <name type="scientific">Occultella aeris</name>
    <dbReference type="NCBI Taxonomy" id="2761496"/>
    <lineage>
        <taxon>Bacteria</taxon>
        <taxon>Bacillati</taxon>
        <taxon>Actinomycetota</taxon>
        <taxon>Actinomycetes</taxon>
        <taxon>Micrococcales</taxon>
        <taxon>Ruaniaceae</taxon>
        <taxon>Occultella</taxon>
    </lineage>
</organism>
<evidence type="ECO:0000313" key="2">
    <source>
        <dbReference type="EMBL" id="VZO39543.1"/>
    </source>
</evidence>
<dbReference type="CDD" id="cd04301">
    <property type="entry name" value="NAT_SF"/>
    <property type="match status" value="1"/>
</dbReference>
<gene>
    <name evidence="2" type="primary">yjcF</name>
    <name evidence="2" type="ORF">HALOF300_04236</name>
</gene>